<dbReference type="RefSeq" id="WP_184948957.1">
    <property type="nucleotide sequence ID" value="NZ_BOMC01000081.1"/>
</dbReference>
<evidence type="ECO:0000313" key="4">
    <source>
        <dbReference type="Proteomes" id="UP000542742"/>
    </source>
</evidence>
<dbReference type="Pfam" id="PF14015">
    <property type="entry name" value="DUF4231"/>
    <property type="match status" value="1"/>
</dbReference>
<feature type="transmembrane region" description="Helical" evidence="2">
    <location>
        <begin position="143"/>
        <end position="162"/>
    </location>
</feature>
<keyword evidence="2" id="KW-0472">Membrane</keyword>
<comment type="caution">
    <text evidence="3">The sequence shown here is derived from an EMBL/GenBank/DDBJ whole genome shotgun (WGS) entry which is preliminary data.</text>
</comment>
<dbReference type="InterPro" id="IPR025325">
    <property type="entry name" value="DUF4231"/>
</dbReference>
<dbReference type="AlphaFoldDB" id="A0A7W7FZB6"/>
<feature type="transmembrane region" description="Helical" evidence="2">
    <location>
        <begin position="60"/>
        <end position="77"/>
    </location>
</feature>
<dbReference type="Proteomes" id="UP000542742">
    <property type="component" value="Unassembled WGS sequence"/>
</dbReference>
<keyword evidence="2" id="KW-0812">Transmembrane</keyword>
<feature type="compositionally biased region" description="Basic and acidic residues" evidence="1">
    <location>
        <begin position="240"/>
        <end position="249"/>
    </location>
</feature>
<dbReference type="EMBL" id="JACHMF010000001">
    <property type="protein sequence ID" value="MBB4689920.1"/>
    <property type="molecule type" value="Genomic_DNA"/>
</dbReference>
<protein>
    <recommendedName>
        <fullName evidence="5">SMODS and SLOG-associating 2TM effector domain-containing protein</fullName>
    </recommendedName>
</protein>
<feature type="transmembrane region" description="Helical" evidence="2">
    <location>
        <begin position="168"/>
        <end position="189"/>
    </location>
</feature>
<feature type="transmembrane region" description="Helical" evidence="2">
    <location>
        <begin position="30"/>
        <end position="54"/>
    </location>
</feature>
<proteinExistence type="predicted"/>
<evidence type="ECO:0000256" key="2">
    <source>
        <dbReference type="SAM" id="Phobius"/>
    </source>
</evidence>
<keyword evidence="4" id="KW-1185">Reference proteome</keyword>
<evidence type="ECO:0000313" key="3">
    <source>
        <dbReference type="EMBL" id="MBB4689920.1"/>
    </source>
</evidence>
<evidence type="ECO:0000256" key="1">
    <source>
        <dbReference type="SAM" id="MobiDB-lite"/>
    </source>
</evidence>
<keyword evidence="2" id="KW-1133">Transmembrane helix</keyword>
<gene>
    <name evidence="3" type="ORF">BKA14_000068</name>
</gene>
<evidence type="ECO:0008006" key="5">
    <source>
        <dbReference type="Google" id="ProtNLM"/>
    </source>
</evidence>
<dbReference type="NCBIfam" id="NF033634">
    <property type="entry name" value="SLATT_1"/>
    <property type="match status" value="1"/>
</dbReference>
<organism evidence="3 4">
    <name type="scientific">Paractinoplanes abujensis</name>
    <dbReference type="NCBI Taxonomy" id="882441"/>
    <lineage>
        <taxon>Bacteria</taxon>
        <taxon>Bacillati</taxon>
        <taxon>Actinomycetota</taxon>
        <taxon>Actinomycetes</taxon>
        <taxon>Micromonosporales</taxon>
        <taxon>Micromonosporaceae</taxon>
        <taxon>Paractinoplanes</taxon>
    </lineage>
</organism>
<feature type="region of interest" description="Disordered" evidence="1">
    <location>
        <begin position="240"/>
        <end position="261"/>
    </location>
</feature>
<accession>A0A7W7FZB6</accession>
<reference evidence="3 4" key="1">
    <citation type="submission" date="2020-08" db="EMBL/GenBank/DDBJ databases">
        <title>Sequencing the genomes of 1000 actinobacteria strains.</title>
        <authorList>
            <person name="Klenk H.-P."/>
        </authorList>
    </citation>
    <scope>NUCLEOTIDE SEQUENCE [LARGE SCALE GENOMIC DNA]</scope>
    <source>
        <strain evidence="3 4">DSM 45518</strain>
    </source>
</reference>
<sequence length="261" mass="29692">MDAQESYKAVTKDYELASDRLRQAKSTRTAYWLILLCGATLAFLLAYSVAIGLWRDQPVLTRYVGLLALLILCVVGGRQLVRFRRDIVGLDLDVRNLGHDRQTAATKIELESVQSLRIYREASQDVVNQFRTRAGRNRRIHNFNQAVVIVGSIAASTTTALLAEGHPLGWVATALTTTVSVTAGLAAYFKFRERSYNLQSTADEIERNYNASQFRLDDYENDTDEASRLRRFARNVERLREEQRKRELQLEQSSGKTEERA</sequence>
<name>A0A7W7FZB6_9ACTN</name>